<proteinExistence type="predicted"/>
<organism evidence="2 3">
    <name type="scientific">Streptomyces virginiae</name>
    <name type="common">Streptomyces cinnamonensis</name>
    <dbReference type="NCBI Taxonomy" id="1961"/>
    <lineage>
        <taxon>Bacteria</taxon>
        <taxon>Bacillati</taxon>
        <taxon>Actinomycetota</taxon>
        <taxon>Actinomycetes</taxon>
        <taxon>Kitasatosporales</taxon>
        <taxon>Streptomycetaceae</taxon>
        <taxon>Streptomyces</taxon>
    </lineage>
</organism>
<name>A0ABQ3NW37_STRVG</name>
<dbReference type="RefSeq" id="WP_030649152.1">
    <property type="nucleotide sequence ID" value="NZ_BMRU01000027.1"/>
</dbReference>
<accession>A0ABQ3NW37</accession>
<dbReference type="InterPro" id="IPR036736">
    <property type="entry name" value="ACP-like_sf"/>
</dbReference>
<dbReference type="InterPro" id="IPR009081">
    <property type="entry name" value="PP-bd_ACP"/>
</dbReference>
<dbReference type="Pfam" id="PF00550">
    <property type="entry name" value="PP-binding"/>
    <property type="match status" value="1"/>
</dbReference>
<feature type="domain" description="Carrier" evidence="1">
    <location>
        <begin position="4"/>
        <end position="81"/>
    </location>
</feature>
<protein>
    <recommendedName>
        <fullName evidence="1">Carrier domain-containing protein</fullName>
    </recommendedName>
</protein>
<evidence type="ECO:0000259" key="1">
    <source>
        <dbReference type="PROSITE" id="PS50075"/>
    </source>
</evidence>
<evidence type="ECO:0000313" key="3">
    <source>
        <dbReference type="Proteomes" id="UP000660554"/>
    </source>
</evidence>
<dbReference type="Proteomes" id="UP000660554">
    <property type="component" value="Unassembled WGS sequence"/>
</dbReference>
<keyword evidence="3" id="KW-1185">Reference proteome</keyword>
<dbReference type="EMBL" id="BNDV01000016">
    <property type="protein sequence ID" value="GHI16990.1"/>
    <property type="molecule type" value="Genomic_DNA"/>
</dbReference>
<dbReference type="Gene3D" id="1.10.1200.10">
    <property type="entry name" value="ACP-like"/>
    <property type="match status" value="1"/>
</dbReference>
<reference evidence="3" key="1">
    <citation type="submission" date="2020-09" db="EMBL/GenBank/DDBJ databases">
        <title>Whole genome shotgun sequence of Streptomyces cinnamonensis NBRC 15873.</title>
        <authorList>
            <person name="Komaki H."/>
            <person name="Tamura T."/>
        </authorList>
    </citation>
    <scope>NUCLEOTIDE SEQUENCE [LARGE SCALE GENOMIC DNA]</scope>
    <source>
        <strain evidence="3">NBRC 15873</strain>
    </source>
</reference>
<dbReference type="SUPFAM" id="SSF47336">
    <property type="entry name" value="ACP-like"/>
    <property type="match status" value="1"/>
</dbReference>
<dbReference type="PROSITE" id="PS50075">
    <property type="entry name" value="CARRIER"/>
    <property type="match status" value="1"/>
</dbReference>
<gene>
    <name evidence="2" type="ORF">Scinn_64530</name>
</gene>
<dbReference type="GeneID" id="86955065"/>
<comment type="caution">
    <text evidence="2">The sequence shown here is derived from an EMBL/GenBank/DDBJ whole genome shotgun (WGS) entry which is preliminary data.</text>
</comment>
<sequence>MPQPADLASVRAFVERELVDFGAEPDAITDQARLEELEIDSLGVVELTASVKREFAVDVPLEALTKDLTVAAVVALIQDAAAA</sequence>
<evidence type="ECO:0000313" key="2">
    <source>
        <dbReference type="EMBL" id="GHI16990.1"/>
    </source>
</evidence>